<evidence type="ECO:0000259" key="1">
    <source>
        <dbReference type="Pfam" id="PF18802"/>
    </source>
</evidence>
<comment type="caution">
    <text evidence="2">The sequence shown here is derived from an EMBL/GenBank/DDBJ whole genome shotgun (WGS) entry which is preliminary data.</text>
</comment>
<dbReference type="AlphaFoldDB" id="A0A9P6DUY3"/>
<proteinExistence type="predicted"/>
<dbReference type="Pfam" id="PF18802">
    <property type="entry name" value="CxC1"/>
    <property type="match status" value="1"/>
</dbReference>
<evidence type="ECO:0000313" key="2">
    <source>
        <dbReference type="EMBL" id="KAF9511120.1"/>
    </source>
</evidence>
<organism evidence="2 3">
    <name type="scientific">Hydnum rufescens UP504</name>
    <dbReference type="NCBI Taxonomy" id="1448309"/>
    <lineage>
        <taxon>Eukaryota</taxon>
        <taxon>Fungi</taxon>
        <taxon>Dikarya</taxon>
        <taxon>Basidiomycota</taxon>
        <taxon>Agaricomycotina</taxon>
        <taxon>Agaricomycetes</taxon>
        <taxon>Cantharellales</taxon>
        <taxon>Hydnaceae</taxon>
        <taxon>Hydnum</taxon>
    </lineage>
</organism>
<dbReference type="EMBL" id="MU129005">
    <property type="protein sequence ID" value="KAF9511120.1"/>
    <property type="molecule type" value="Genomic_DNA"/>
</dbReference>
<sequence length="77" mass="8565">CACKPAAVQLVNHGVFPCAPVHPTLAVDIGMLELVAGLFVHLAPNKQAWMENLYSFLKKRHYWLHTSVHVISCDILT</sequence>
<dbReference type="Proteomes" id="UP000886523">
    <property type="component" value="Unassembled WGS sequence"/>
</dbReference>
<gene>
    <name evidence="2" type="ORF">BS47DRAFT_1299400</name>
</gene>
<evidence type="ECO:0000313" key="3">
    <source>
        <dbReference type="Proteomes" id="UP000886523"/>
    </source>
</evidence>
<feature type="non-terminal residue" evidence="2">
    <location>
        <position position="1"/>
    </location>
</feature>
<dbReference type="InterPro" id="IPR041320">
    <property type="entry name" value="CxC1"/>
</dbReference>
<protein>
    <recommendedName>
        <fullName evidence="1">CxC1-like cysteine cluster associated with KDZ transposases domain-containing protein</fullName>
    </recommendedName>
</protein>
<accession>A0A9P6DUY3</accession>
<keyword evidence="3" id="KW-1185">Reference proteome</keyword>
<dbReference type="OrthoDB" id="3200967at2759"/>
<feature type="domain" description="CxC1-like cysteine cluster associated with KDZ transposases" evidence="1">
    <location>
        <begin position="1"/>
        <end position="60"/>
    </location>
</feature>
<reference evidence="2" key="1">
    <citation type="journal article" date="2020" name="Nat. Commun.">
        <title>Large-scale genome sequencing of mycorrhizal fungi provides insights into the early evolution of symbiotic traits.</title>
        <authorList>
            <person name="Miyauchi S."/>
            <person name="Kiss E."/>
            <person name="Kuo A."/>
            <person name="Drula E."/>
            <person name="Kohler A."/>
            <person name="Sanchez-Garcia M."/>
            <person name="Morin E."/>
            <person name="Andreopoulos B."/>
            <person name="Barry K.W."/>
            <person name="Bonito G."/>
            <person name="Buee M."/>
            <person name="Carver A."/>
            <person name="Chen C."/>
            <person name="Cichocki N."/>
            <person name="Clum A."/>
            <person name="Culley D."/>
            <person name="Crous P.W."/>
            <person name="Fauchery L."/>
            <person name="Girlanda M."/>
            <person name="Hayes R.D."/>
            <person name="Keri Z."/>
            <person name="LaButti K."/>
            <person name="Lipzen A."/>
            <person name="Lombard V."/>
            <person name="Magnuson J."/>
            <person name="Maillard F."/>
            <person name="Murat C."/>
            <person name="Nolan M."/>
            <person name="Ohm R.A."/>
            <person name="Pangilinan J."/>
            <person name="Pereira M.F."/>
            <person name="Perotto S."/>
            <person name="Peter M."/>
            <person name="Pfister S."/>
            <person name="Riley R."/>
            <person name="Sitrit Y."/>
            <person name="Stielow J.B."/>
            <person name="Szollosi G."/>
            <person name="Zifcakova L."/>
            <person name="Stursova M."/>
            <person name="Spatafora J.W."/>
            <person name="Tedersoo L."/>
            <person name="Vaario L.M."/>
            <person name="Yamada A."/>
            <person name="Yan M."/>
            <person name="Wang P."/>
            <person name="Xu J."/>
            <person name="Bruns T."/>
            <person name="Baldrian P."/>
            <person name="Vilgalys R."/>
            <person name="Dunand C."/>
            <person name="Henrissat B."/>
            <person name="Grigoriev I.V."/>
            <person name="Hibbett D."/>
            <person name="Nagy L.G."/>
            <person name="Martin F.M."/>
        </authorList>
    </citation>
    <scope>NUCLEOTIDE SEQUENCE</scope>
    <source>
        <strain evidence="2">UP504</strain>
    </source>
</reference>
<name>A0A9P6DUY3_9AGAM</name>